<reference evidence="8 9" key="1">
    <citation type="submission" date="2016-10" db="EMBL/GenBank/DDBJ databases">
        <title>Alkaliphiles isolated from bioreactors.</title>
        <authorList>
            <person name="Salah Z."/>
            <person name="Rout S.P."/>
            <person name="Humphreys P.N."/>
        </authorList>
    </citation>
    <scope>NUCLEOTIDE SEQUENCE [LARGE SCALE GENOMIC DNA]</scope>
    <source>
        <strain evidence="8 9">ZS02</strain>
    </source>
</reference>
<comment type="similarity">
    <text evidence="6">Belongs to the peptidase M48 family.</text>
</comment>
<proteinExistence type="inferred from homology"/>
<evidence type="ECO:0000313" key="9">
    <source>
        <dbReference type="Proteomes" id="UP000187526"/>
    </source>
</evidence>
<dbReference type="Pfam" id="PF01435">
    <property type="entry name" value="Peptidase_M48"/>
    <property type="match status" value="1"/>
</dbReference>
<dbReference type="PANTHER" id="PTHR22726:SF1">
    <property type="entry name" value="METALLOENDOPEPTIDASE OMA1, MITOCHONDRIAL"/>
    <property type="match status" value="1"/>
</dbReference>
<evidence type="ECO:0000256" key="4">
    <source>
        <dbReference type="ARBA" id="ARBA00022833"/>
    </source>
</evidence>
<keyword evidence="1 6" id="KW-0645">Protease</keyword>
<dbReference type="PANTHER" id="PTHR22726">
    <property type="entry name" value="METALLOENDOPEPTIDASE OMA1"/>
    <property type="match status" value="1"/>
</dbReference>
<evidence type="ECO:0000256" key="2">
    <source>
        <dbReference type="ARBA" id="ARBA00022723"/>
    </source>
</evidence>
<comment type="caution">
    <text evidence="8">The sequence shown here is derived from an EMBL/GenBank/DDBJ whole genome shotgun (WGS) entry which is preliminary data.</text>
</comment>
<dbReference type="InterPro" id="IPR001915">
    <property type="entry name" value="Peptidase_M48"/>
</dbReference>
<feature type="domain" description="Peptidase M48" evidence="7">
    <location>
        <begin position="77"/>
        <end position="257"/>
    </location>
</feature>
<keyword evidence="3 6" id="KW-0378">Hydrolase</keyword>
<accession>A0A1R1I152</accession>
<evidence type="ECO:0000313" key="8">
    <source>
        <dbReference type="EMBL" id="OMG52453.1"/>
    </source>
</evidence>
<dbReference type="GO" id="GO:0046872">
    <property type="term" value="F:metal ion binding"/>
    <property type="evidence" value="ECO:0007669"/>
    <property type="project" value="UniProtKB-KW"/>
</dbReference>
<dbReference type="GO" id="GO:0051603">
    <property type="term" value="P:proteolysis involved in protein catabolic process"/>
    <property type="evidence" value="ECO:0007669"/>
    <property type="project" value="TreeGrafter"/>
</dbReference>
<comment type="cofactor">
    <cofactor evidence="6">
        <name>Zn(2+)</name>
        <dbReference type="ChEBI" id="CHEBI:29105"/>
    </cofactor>
    <text evidence="6">Binds 1 zinc ion per subunit.</text>
</comment>
<sequence>MKKIILATALVVLASGCTEQLRRAGITDENINAVASVAGTLNKPDTTPAEEARIGHAAASMLLGAAPLVNDQEMMQYINQLGGWLARHTGRNDINWRFGVINSSNVNAFAAPDGYVFVTKGLLRELGNESELAGVVAHEMAHVIKRHYVIAMRKKDTSGAFANLAATSARSAGVKGADLAAEPLANLAQNMYSSGLDKGDEYDADRLGVIYATRAGYDPYGLPRVINLYASKAGSSGFELLFSTHPSPQDRLQQLDKVMGERFAAYEANSVIDNAAFKRIQTRAIKLADPKR</sequence>
<name>A0A1R1I152_9RHOO</name>
<dbReference type="InterPro" id="IPR051156">
    <property type="entry name" value="Mito/Outer_Membr_Metalloprot"/>
</dbReference>
<evidence type="ECO:0000256" key="6">
    <source>
        <dbReference type="RuleBase" id="RU003983"/>
    </source>
</evidence>
<evidence type="ECO:0000256" key="3">
    <source>
        <dbReference type="ARBA" id="ARBA00022801"/>
    </source>
</evidence>
<dbReference type="RefSeq" id="WP_076096376.1">
    <property type="nucleotide sequence ID" value="NZ_MTHD01000005.1"/>
</dbReference>
<protein>
    <recommendedName>
        <fullName evidence="7">Peptidase M48 domain-containing protein</fullName>
    </recommendedName>
</protein>
<gene>
    <name evidence="8" type="ORF">BJN45_14235</name>
</gene>
<keyword evidence="9" id="KW-1185">Reference proteome</keyword>
<keyword evidence="4 6" id="KW-0862">Zinc</keyword>
<dbReference type="EMBL" id="MTHD01000005">
    <property type="protein sequence ID" value="OMG52453.1"/>
    <property type="molecule type" value="Genomic_DNA"/>
</dbReference>
<dbReference type="GO" id="GO:0004222">
    <property type="term" value="F:metalloendopeptidase activity"/>
    <property type="evidence" value="ECO:0007669"/>
    <property type="project" value="InterPro"/>
</dbReference>
<dbReference type="PROSITE" id="PS51257">
    <property type="entry name" value="PROKAR_LIPOPROTEIN"/>
    <property type="match status" value="1"/>
</dbReference>
<dbReference type="OrthoDB" id="9810445at2"/>
<evidence type="ECO:0000256" key="5">
    <source>
        <dbReference type="ARBA" id="ARBA00023049"/>
    </source>
</evidence>
<dbReference type="GO" id="GO:0016020">
    <property type="term" value="C:membrane"/>
    <property type="evidence" value="ECO:0007669"/>
    <property type="project" value="TreeGrafter"/>
</dbReference>
<dbReference type="Proteomes" id="UP000187526">
    <property type="component" value="Unassembled WGS sequence"/>
</dbReference>
<evidence type="ECO:0000259" key="7">
    <source>
        <dbReference type="Pfam" id="PF01435"/>
    </source>
</evidence>
<dbReference type="STRING" id="418702.BJN45_14235"/>
<evidence type="ECO:0000256" key="1">
    <source>
        <dbReference type="ARBA" id="ARBA00022670"/>
    </source>
</evidence>
<dbReference type="Gene3D" id="3.30.2010.10">
    <property type="entry name" value="Metalloproteases ('zincins'), catalytic domain"/>
    <property type="match status" value="1"/>
</dbReference>
<keyword evidence="2" id="KW-0479">Metal-binding</keyword>
<dbReference type="AlphaFoldDB" id="A0A1R1I152"/>
<organism evidence="8 9">
    <name type="scientific">Azonexus hydrophilus</name>
    <dbReference type="NCBI Taxonomy" id="418702"/>
    <lineage>
        <taxon>Bacteria</taxon>
        <taxon>Pseudomonadati</taxon>
        <taxon>Pseudomonadota</taxon>
        <taxon>Betaproteobacteria</taxon>
        <taxon>Rhodocyclales</taxon>
        <taxon>Azonexaceae</taxon>
        <taxon>Azonexus</taxon>
    </lineage>
</organism>
<keyword evidence="5 6" id="KW-0482">Metalloprotease</keyword>